<dbReference type="InterPro" id="IPR013249">
    <property type="entry name" value="RNA_pol_sigma70_r4_t2"/>
</dbReference>
<feature type="domain" description="RNA polymerase sigma-70 region 2" evidence="5">
    <location>
        <begin position="22"/>
        <end position="89"/>
    </location>
</feature>
<dbReference type="Gene3D" id="1.10.10.10">
    <property type="entry name" value="Winged helix-like DNA-binding domain superfamily/Winged helix DNA-binding domain"/>
    <property type="match status" value="1"/>
</dbReference>
<dbReference type="GO" id="GO:0006352">
    <property type="term" value="P:DNA-templated transcription initiation"/>
    <property type="evidence" value="ECO:0007669"/>
    <property type="project" value="InterPro"/>
</dbReference>
<dbReference type="RefSeq" id="WP_010769530.1">
    <property type="nucleotide sequence ID" value="NZ_ASWE01000001.1"/>
</dbReference>
<dbReference type="NCBIfam" id="TIGR02937">
    <property type="entry name" value="sigma70-ECF"/>
    <property type="match status" value="1"/>
</dbReference>
<evidence type="ECO:0000313" key="8">
    <source>
        <dbReference type="Proteomes" id="UP000013785"/>
    </source>
</evidence>
<dbReference type="EMBL" id="AJAT01000017">
    <property type="protein sequence ID" value="EOL42543.1"/>
    <property type="molecule type" value="Genomic_DNA"/>
</dbReference>
<dbReference type="Proteomes" id="UP000013785">
    <property type="component" value="Unassembled WGS sequence"/>
</dbReference>
<dbReference type="GO" id="GO:0003677">
    <property type="term" value="F:DNA binding"/>
    <property type="evidence" value="ECO:0007669"/>
    <property type="project" value="InterPro"/>
</dbReference>
<dbReference type="HOGENOM" id="CLU_047691_3_1_9"/>
<evidence type="ECO:0000313" key="7">
    <source>
        <dbReference type="EMBL" id="EOL42543.1"/>
    </source>
</evidence>
<dbReference type="PANTHER" id="PTHR43133:SF51">
    <property type="entry name" value="RNA POLYMERASE SIGMA FACTOR"/>
    <property type="match status" value="1"/>
</dbReference>
<dbReference type="Pfam" id="PF08281">
    <property type="entry name" value="Sigma70_r4_2"/>
    <property type="match status" value="1"/>
</dbReference>
<evidence type="ECO:0000256" key="4">
    <source>
        <dbReference type="ARBA" id="ARBA00023163"/>
    </source>
</evidence>
<accession>R3TNC8</accession>
<evidence type="ECO:0000259" key="5">
    <source>
        <dbReference type="Pfam" id="PF04542"/>
    </source>
</evidence>
<dbReference type="PATRIC" id="fig|1158610.3.peg.2878"/>
<dbReference type="InterPro" id="IPR036388">
    <property type="entry name" value="WH-like_DNA-bd_sf"/>
</dbReference>
<evidence type="ECO:0000256" key="3">
    <source>
        <dbReference type="ARBA" id="ARBA00023082"/>
    </source>
</evidence>
<dbReference type="InterPro" id="IPR013324">
    <property type="entry name" value="RNA_pol_sigma_r3/r4-like"/>
</dbReference>
<proteinExistence type="inferred from homology"/>
<comment type="caution">
    <text evidence="7">The sequence shown here is derived from an EMBL/GenBank/DDBJ whole genome shotgun (WGS) entry which is preliminary data.</text>
</comment>
<keyword evidence="3" id="KW-0731">Sigma factor</keyword>
<organism evidence="7 8">
    <name type="scientific">Enterococcus phoeniculicola ATCC BAA-412</name>
    <dbReference type="NCBI Taxonomy" id="1158610"/>
    <lineage>
        <taxon>Bacteria</taxon>
        <taxon>Bacillati</taxon>
        <taxon>Bacillota</taxon>
        <taxon>Bacilli</taxon>
        <taxon>Lactobacillales</taxon>
        <taxon>Enterococcaceae</taxon>
        <taxon>Enterococcus</taxon>
    </lineage>
</organism>
<comment type="similarity">
    <text evidence="1">Belongs to the sigma-70 factor family. ECF subfamily.</text>
</comment>
<evidence type="ECO:0000259" key="6">
    <source>
        <dbReference type="Pfam" id="PF08281"/>
    </source>
</evidence>
<dbReference type="Pfam" id="PF04542">
    <property type="entry name" value="Sigma70_r2"/>
    <property type="match status" value="1"/>
</dbReference>
<name>R3TNC8_9ENTE</name>
<keyword evidence="2" id="KW-0805">Transcription regulation</keyword>
<dbReference type="InterPro" id="IPR039425">
    <property type="entry name" value="RNA_pol_sigma-70-like"/>
</dbReference>
<dbReference type="InterPro" id="IPR014284">
    <property type="entry name" value="RNA_pol_sigma-70_dom"/>
</dbReference>
<dbReference type="PANTHER" id="PTHR43133">
    <property type="entry name" value="RNA POLYMERASE ECF-TYPE SIGMA FACTO"/>
    <property type="match status" value="1"/>
</dbReference>
<evidence type="ECO:0000256" key="1">
    <source>
        <dbReference type="ARBA" id="ARBA00010641"/>
    </source>
</evidence>
<gene>
    <name evidence="7" type="ORF">UC3_02895</name>
</gene>
<keyword evidence="8" id="KW-1185">Reference proteome</keyword>
<dbReference type="eggNOG" id="COG1595">
    <property type="taxonomic scope" value="Bacteria"/>
</dbReference>
<sequence length="165" mass="19581">MANTEFLVKQAQKGNHEAFIQLITAYEKILFNTANKFLKNQQDVADVMQETILISYRDIHTLKNPNYFHTWIYRILVNNCKKILEKNKRVSYEEFDIPTNDSTDKLELAELISYLSDKYRIPLILYYYNDFSINEISQILELPTGTIKSRLHRGRHLLENKYLNS</sequence>
<dbReference type="CDD" id="cd06171">
    <property type="entry name" value="Sigma70_r4"/>
    <property type="match status" value="1"/>
</dbReference>
<dbReference type="InterPro" id="IPR007627">
    <property type="entry name" value="RNA_pol_sigma70_r2"/>
</dbReference>
<reference evidence="7 8" key="1">
    <citation type="submission" date="2013-02" db="EMBL/GenBank/DDBJ databases">
        <title>The Genome Sequence of Enterococcus phoeniculicola BAA-412.</title>
        <authorList>
            <consortium name="The Broad Institute Genome Sequencing Platform"/>
            <consortium name="The Broad Institute Genome Sequencing Center for Infectious Disease"/>
            <person name="Earl A.M."/>
            <person name="Gilmore M.S."/>
            <person name="Lebreton F."/>
            <person name="Walker B."/>
            <person name="Young S.K."/>
            <person name="Zeng Q."/>
            <person name="Gargeya S."/>
            <person name="Fitzgerald M."/>
            <person name="Haas B."/>
            <person name="Abouelleil A."/>
            <person name="Alvarado L."/>
            <person name="Arachchi H.M."/>
            <person name="Berlin A.M."/>
            <person name="Chapman S.B."/>
            <person name="Dewar J."/>
            <person name="Goldberg J."/>
            <person name="Griggs A."/>
            <person name="Gujja S."/>
            <person name="Hansen M."/>
            <person name="Howarth C."/>
            <person name="Imamovic A."/>
            <person name="Larimer J."/>
            <person name="McCowan C."/>
            <person name="Murphy C."/>
            <person name="Neiman D."/>
            <person name="Pearson M."/>
            <person name="Priest M."/>
            <person name="Roberts A."/>
            <person name="Saif S."/>
            <person name="Shea T."/>
            <person name="Sisk P."/>
            <person name="Sykes S."/>
            <person name="Wortman J."/>
            <person name="Nusbaum C."/>
            <person name="Birren B."/>
        </authorList>
    </citation>
    <scope>NUCLEOTIDE SEQUENCE [LARGE SCALE GENOMIC DNA]</scope>
    <source>
        <strain evidence="7 8">ATCC BAA-412</strain>
    </source>
</reference>
<feature type="domain" description="RNA polymerase sigma factor 70 region 4 type 2" evidence="6">
    <location>
        <begin position="106"/>
        <end position="155"/>
    </location>
</feature>
<dbReference type="AlphaFoldDB" id="R3TNC8"/>
<dbReference type="OrthoDB" id="9782703at2"/>
<keyword evidence="4" id="KW-0804">Transcription</keyword>
<dbReference type="InterPro" id="IPR013325">
    <property type="entry name" value="RNA_pol_sigma_r2"/>
</dbReference>
<dbReference type="GO" id="GO:0016987">
    <property type="term" value="F:sigma factor activity"/>
    <property type="evidence" value="ECO:0007669"/>
    <property type="project" value="UniProtKB-KW"/>
</dbReference>
<protein>
    <submittedName>
        <fullName evidence="7">Sigma-70 family RNA polymerase sigma factor</fullName>
    </submittedName>
</protein>
<dbReference type="SUPFAM" id="SSF88659">
    <property type="entry name" value="Sigma3 and sigma4 domains of RNA polymerase sigma factors"/>
    <property type="match status" value="1"/>
</dbReference>
<dbReference type="SUPFAM" id="SSF88946">
    <property type="entry name" value="Sigma2 domain of RNA polymerase sigma factors"/>
    <property type="match status" value="1"/>
</dbReference>
<dbReference type="STRING" id="154621.RV11_GL000712"/>
<dbReference type="Gene3D" id="1.10.1740.10">
    <property type="match status" value="1"/>
</dbReference>
<evidence type="ECO:0000256" key="2">
    <source>
        <dbReference type="ARBA" id="ARBA00023015"/>
    </source>
</evidence>